<keyword evidence="1" id="KW-0418">Kinase</keyword>
<dbReference type="Proteomes" id="UP000308037">
    <property type="component" value="Unassembled WGS sequence"/>
</dbReference>
<dbReference type="OrthoDB" id="313523at2157"/>
<dbReference type="SUPFAM" id="SSF52540">
    <property type="entry name" value="P-loop containing nucleoside triphosphate hydrolases"/>
    <property type="match status" value="1"/>
</dbReference>
<dbReference type="Gene3D" id="3.40.50.300">
    <property type="entry name" value="P-loop containing nucleotide triphosphate hydrolases"/>
    <property type="match status" value="1"/>
</dbReference>
<keyword evidence="2" id="KW-1185">Reference proteome</keyword>
<reference evidence="1 2" key="1">
    <citation type="submission" date="2019-04" db="EMBL/GenBank/DDBJ databases">
        <title>Natronomonas sp. F20-122 a newhaloarchaeon isolated from a saline saltern of Isla Bacuta, Huelva, Spain.</title>
        <authorList>
            <person name="Duran-Viseras A."/>
            <person name="Sanchez-Porro C."/>
            <person name="Ventosa A."/>
        </authorList>
    </citation>
    <scope>NUCLEOTIDE SEQUENCE [LARGE SCALE GENOMIC DNA]</scope>
    <source>
        <strain evidence="1 2">F20-122</strain>
    </source>
</reference>
<sequence>MSTTVAFVGAAGGVGTTRLTLESGRLLAGNGIDTAILDASYGTQGLSDRVSGRLDPDVTALCLRETPLEEGLVDLPMEGAGRLAACPAHAPFERLARAKAPDAAERFGELIDEAARHFECVLVDTPPVATNPAVAAVTAVETVAMICDDDRAQSALPRTEDRLADVGTDSSATFVTRTSEHPDADVAIPTFERSPATARETAIYDALCDVVETVTDVSIERPESEGVLDQLRFK</sequence>
<proteinExistence type="predicted"/>
<dbReference type="GO" id="GO:0016301">
    <property type="term" value="F:kinase activity"/>
    <property type="evidence" value="ECO:0007669"/>
    <property type="project" value="UniProtKB-KW"/>
</dbReference>
<organism evidence="1 2">
    <name type="scientific">Natronomonas salsuginis</name>
    <dbReference type="NCBI Taxonomy" id="2217661"/>
    <lineage>
        <taxon>Archaea</taxon>
        <taxon>Methanobacteriati</taxon>
        <taxon>Methanobacteriota</taxon>
        <taxon>Stenosarchaea group</taxon>
        <taxon>Halobacteria</taxon>
        <taxon>Halobacteriales</taxon>
        <taxon>Natronomonadaceae</taxon>
        <taxon>Natronomonas</taxon>
    </lineage>
</organism>
<dbReference type="InterPro" id="IPR027417">
    <property type="entry name" value="P-loop_NTPase"/>
</dbReference>
<comment type="caution">
    <text evidence="1">The sequence shown here is derived from an EMBL/GenBank/DDBJ whole genome shotgun (WGS) entry which is preliminary data.</text>
</comment>
<dbReference type="EMBL" id="QKNX01000003">
    <property type="protein sequence ID" value="TKR25613.1"/>
    <property type="molecule type" value="Genomic_DNA"/>
</dbReference>
<evidence type="ECO:0000313" key="1">
    <source>
        <dbReference type="EMBL" id="TKR25613.1"/>
    </source>
</evidence>
<protein>
    <submittedName>
        <fullName evidence="1">CpsD/CapB family tyrosine-protein kinase</fullName>
    </submittedName>
</protein>
<dbReference type="AlphaFoldDB" id="A0A4V5ZNL7"/>
<dbReference type="RefSeq" id="WP_137276620.1">
    <property type="nucleotide sequence ID" value="NZ_QKNX01000003.1"/>
</dbReference>
<evidence type="ECO:0000313" key="2">
    <source>
        <dbReference type="Proteomes" id="UP000308037"/>
    </source>
</evidence>
<accession>A0A4V5ZNL7</accession>
<name>A0A4V5ZNL7_9EURY</name>
<gene>
    <name evidence="1" type="ORF">DM868_09350</name>
</gene>
<keyword evidence="1" id="KW-0808">Transferase</keyword>